<dbReference type="Proteomes" id="UP001234297">
    <property type="component" value="Chromosome 5"/>
</dbReference>
<name>A0ACC2LZR6_PERAE</name>
<reference evidence="1 2" key="1">
    <citation type="journal article" date="2022" name="Hortic Res">
        <title>A haplotype resolved chromosomal level avocado genome allows analysis of novel avocado genes.</title>
        <authorList>
            <person name="Nath O."/>
            <person name="Fletcher S.J."/>
            <person name="Hayward A."/>
            <person name="Shaw L.M."/>
            <person name="Masouleh A.K."/>
            <person name="Furtado A."/>
            <person name="Henry R.J."/>
            <person name="Mitter N."/>
        </authorList>
    </citation>
    <scope>NUCLEOTIDE SEQUENCE [LARGE SCALE GENOMIC DNA]</scope>
    <source>
        <strain evidence="2">cv. Hass</strain>
    </source>
</reference>
<keyword evidence="2" id="KW-1185">Reference proteome</keyword>
<evidence type="ECO:0000313" key="2">
    <source>
        <dbReference type="Proteomes" id="UP001234297"/>
    </source>
</evidence>
<proteinExistence type="predicted"/>
<comment type="caution">
    <text evidence="1">The sequence shown here is derived from an EMBL/GenBank/DDBJ whole genome shotgun (WGS) entry which is preliminary data.</text>
</comment>
<accession>A0ACC2LZR6</accession>
<dbReference type="EMBL" id="CM056813">
    <property type="protein sequence ID" value="KAJ8638934.1"/>
    <property type="molecule type" value="Genomic_DNA"/>
</dbReference>
<protein>
    <submittedName>
        <fullName evidence="1">Uncharacterized protein</fullName>
    </submittedName>
</protein>
<organism evidence="1 2">
    <name type="scientific">Persea americana</name>
    <name type="common">Avocado</name>
    <dbReference type="NCBI Taxonomy" id="3435"/>
    <lineage>
        <taxon>Eukaryota</taxon>
        <taxon>Viridiplantae</taxon>
        <taxon>Streptophyta</taxon>
        <taxon>Embryophyta</taxon>
        <taxon>Tracheophyta</taxon>
        <taxon>Spermatophyta</taxon>
        <taxon>Magnoliopsida</taxon>
        <taxon>Magnoliidae</taxon>
        <taxon>Laurales</taxon>
        <taxon>Lauraceae</taxon>
        <taxon>Persea</taxon>
    </lineage>
</organism>
<gene>
    <name evidence="1" type="ORF">MRB53_015628</name>
</gene>
<sequence length="78" mass="8415">MLPPIPPPSPMNNPNSPESSMPFPGAESRLPVLPTEAMVHPFSRDTSCEQAQAMARPSENYGRQGALASAIDPFFCIM</sequence>
<evidence type="ECO:0000313" key="1">
    <source>
        <dbReference type="EMBL" id="KAJ8638934.1"/>
    </source>
</evidence>